<reference evidence="1" key="1">
    <citation type="journal article" date="2021" name="New Phytol.">
        <title>Evolutionary innovations through gain and loss of genes in the ectomycorrhizal Boletales.</title>
        <authorList>
            <person name="Wu G."/>
            <person name="Miyauchi S."/>
            <person name="Morin E."/>
            <person name="Kuo A."/>
            <person name="Drula E."/>
            <person name="Varga T."/>
            <person name="Kohler A."/>
            <person name="Feng B."/>
            <person name="Cao Y."/>
            <person name="Lipzen A."/>
            <person name="Daum C."/>
            <person name="Hundley H."/>
            <person name="Pangilinan J."/>
            <person name="Johnson J."/>
            <person name="Barry K."/>
            <person name="LaButti K."/>
            <person name="Ng V."/>
            <person name="Ahrendt S."/>
            <person name="Min B."/>
            <person name="Choi I.G."/>
            <person name="Park H."/>
            <person name="Plett J.M."/>
            <person name="Magnuson J."/>
            <person name="Spatafora J.W."/>
            <person name="Nagy L.G."/>
            <person name="Henrissat B."/>
            <person name="Grigoriev I.V."/>
            <person name="Yang Z.L."/>
            <person name="Xu J."/>
            <person name="Martin F.M."/>
        </authorList>
    </citation>
    <scope>NUCLEOTIDE SEQUENCE</scope>
    <source>
        <strain evidence="1">KUC20120723A-06</strain>
    </source>
</reference>
<protein>
    <submittedName>
        <fullName evidence="1">Uncharacterized protein</fullName>
    </submittedName>
</protein>
<organism evidence="1 2">
    <name type="scientific">Leucogyrophana mollusca</name>
    <dbReference type="NCBI Taxonomy" id="85980"/>
    <lineage>
        <taxon>Eukaryota</taxon>
        <taxon>Fungi</taxon>
        <taxon>Dikarya</taxon>
        <taxon>Basidiomycota</taxon>
        <taxon>Agaricomycotina</taxon>
        <taxon>Agaricomycetes</taxon>
        <taxon>Agaricomycetidae</taxon>
        <taxon>Boletales</taxon>
        <taxon>Boletales incertae sedis</taxon>
        <taxon>Leucogyrophana</taxon>
    </lineage>
</organism>
<feature type="non-terminal residue" evidence="1">
    <location>
        <position position="93"/>
    </location>
</feature>
<accession>A0ACB8AVU5</accession>
<comment type="caution">
    <text evidence="1">The sequence shown here is derived from an EMBL/GenBank/DDBJ whole genome shotgun (WGS) entry which is preliminary data.</text>
</comment>
<proteinExistence type="predicted"/>
<keyword evidence="2" id="KW-1185">Reference proteome</keyword>
<dbReference type="Proteomes" id="UP000790709">
    <property type="component" value="Unassembled WGS sequence"/>
</dbReference>
<sequence length="93" mass="10660">MNYDNYEITIMKNLGIKLVGWPADVRFMSPSKICTVMEIRALRDALKDGSCHWVTMTPSEIEEHKKSIETRRTAGEKVGKPRAPRGDKGKKRR</sequence>
<name>A0ACB8AVU5_9AGAM</name>
<evidence type="ECO:0000313" key="1">
    <source>
        <dbReference type="EMBL" id="KAH7917661.1"/>
    </source>
</evidence>
<gene>
    <name evidence="1" type="ORF">BV22DRAFT_976618</name>
</gene>
<dbReference type="EMBL" id="MU266975">
    <property type="protein sequence ID" value="KAH7917661.1"/>
    <property type="molecule type" value="Genomic_DNA"/>
</dbReference>
<evidence type="ECO:0000313" key="2">
    <source>
        <dbReference type="Proteomes" id="UP000790709"/>
    </source>
</evidence>